<reference evidence="8" key="1">
    <citation type="submission" date="2025-08" db="UniProtKB">
        <authorList>
            <consortium name="Ensembl"/>
        </authorList>
    </citation>
    <scope>IDENTIFICATION</scope>
</reference>
<dbReference type="InterPro" id="IPR009003">
    <property type="entry name" value="Peptidase_S1_PA"/>
</dbReference>
<evidence type="ECO:0000256" key="2">
    <source>
        <dbReference type="ARBA" id="ARBA00022801"/>
    </source>
</evidence>
<sequence length="443" mass="47963">SDPVLGQPRNTTPLRSQGWLCHPLTKPAQQCELGAELPPFPLVKIYLDYHYFFCKSPLKLVPLQQVCDGQVDCLEGEDEANCPQWVPEGPPAEARVSKDRSILQVLNRNTGAWSCACHDHFSLVLAKAACEQMGYRSTPTFGAVQAGAGQPLPAREVVLSNGSLRWLPCPSPYCGESVRTPRVLGGSPAAIEAWPWQVSLQYRKEHICGGSIIDPISDLPSWRVKAGSDLLSGAATLAVEKVFLAEVTPTSPKDGDIALVKLQYPLRVSGETCKPICLPYFDEELAPGTPLWVIGWGYTQEHGKLSETLQQAEVGLIDKESCNRAAYHGEVTEKMLCAGLPQGGVDTCQGDSGGPLLYSGKHWQVVGIVSWGQGCGTPSIPGVYTSVRAYLNWIYGVRRVTEIRAVLMQRAGRDPAFQAAALRAFCTGEYPQAPPKTAPPKAA</sequence>
<dbReference type="InterPro" id="IPR001254">
    <property type="entry name" value="Trypsin_dom"/>
</dbReference>
<evidence type="ECO:0000256" key="6">
    <source>
        <dbReference type="PROSITE-ProRule" id="PRU00124"/>
    </source>
</evidence>
<dbReference type="OrthoDB" id="6380398at2759"/>
<dbReference type="SMART" id="SM00192">
    <property type="entry name" value="LDLa"/>
    <property type="match status" value="1"/>
</dbReference>
<evidence type="ECO:0000256" key="1">
    <source>
        <dbReference type="ARBA" id="ARBA00022670"/>
    </source>
</evidence>
<dbReference type="SUPFAM" id="SSF56487">
    <property type="entry name" value="SRCR-like"/>
    <property type="match status" value="1"/>
</dbReference>
<dbReference type="InterPro" id="IPR033116">
    <property type="entry name" value="TRYPSIN_SER"/>
</dbReference>
<evidence type="ECO:0000256" key="4">
    <source>
        <dbReference type="ARBA" id="ARBA00023157"/>
    </source>
</evidence>
<dbReference type="GO" id="GO:0004252">
    <property type="term" value="F:serine-type endopeptidase activity"/>
    <property type="evidence" value="ECO:0007669"/>
    <property type="project" value="InterPro"/>
</dbReference>
<dbReference type="Gene3D" id="2.40.10.10">
    <property type="entry name" value="Trypsin-like serine proteases"/>
    <property type="match status" value="2"/>
</dbReference>
<dbReference type="Gene3D" id="4.10.400.10">
    <property type="entry name" value="Low-density Lipoprotein Receptor"/>
    <property type="match status" value="1"/>
</dbReference>
<dbReference type="Pfam" id="PF00089">
    <property type="entry name" value="Trypsin"/>
    <property type="match status" value="1"/>
</dbReference>
<organism evidence="8 9">
    <name type="scientific">Falco tinnunculus</name>
    <name type="common">Common kestrel</name>
    <dbReference type="NCBI Taxonomy" id="100819"/>
    <lineage>
        <taxon>Eukaryota</taxon>
        <taxon>Metazoa</taxon>
        <taxon>Chordata</taxon>
        <taxon>Craniata</taxon>
        <taxon>Vertebrata</taxon>
        <taxon>Euteleostomi</taxon>
        <taxon>Archelosauria</taxon>
        <taxon>Archosauria</taxon>
        <taxon>Dinosauria</taxon>
        <taxon>Saurischia</taxon>
        <taxon>Theropoda</taxon>
        <taxon>Coelurosauria</taxon>
        <taxon>Aves</taxon>
        <taxon>Neognathae</taxon>
        <taxon>Neoaves</taxon>
        <taxon>Telluraves</taxon>
        <taxon>Australaves</taxon>
        <taxon>Falconiformes</taxon>
        <taxon>Falconidae</taxon>
        <taxon>Falco</taxon>
    </lineage>
</organism>
<dbReference type="InterPro" id="IPR043504">
    <property type="entry name" value="Peptidase_S1_PA_chymotrypsin"/>
</dbReference>
<dbReference type="Proteomes" id="UP000694562">
    <property type="component" value="Unplaced"/>
</dbReference>
<dbReference type="InterPro" id="IPR001190">
    <property type="entry name" value="SRCR"/>
</dbReference>
<keyword evidence="3" id="KW-0720">Serine protease</keyword>
<dbReference type="InterPro" id="IPR002172">
    <property type="entry name" value="LDrepeatLR_classA_rpt"/>
</dbReference>
<feature type="domain" description="Peptidase S1" evidence="7">
    <location>
        <begin position="183"/>
        <end position="399"/>
    </location>
</feature>
<evidence type="ECO:0000313" key="9">
    <source>
        <dbReference type="Proteomes" id="UP000694562"/>
    </source>
</evidence>
<evidence type="ECO:0000313" key="8">
    <source>
        <dbReference type="Ensembl" id="ENSFTIP00000018725.1"/>
    </source>
</evidence>
<name>A0A8C4V031_FALTI</name>
<dbReference type="Pfam" id="PF00057">
    <property type="entry name" value="Ldl_recept_a"/>
    <property type="match status" value="1"/>
</dbReference>
<keyword evidence="5" id="KW-0325">Glycoprotein</keyword>
<dbReference type="PANTHER" id="PTHR24252">
    <property type="entry name" value="ACROSIN-RELATED"/>
    <property type="match status" value="1"/>
</dbReference>
<accession>A0A8C4V031</accession>
<dbReference type="SUPFAM" id="SSF50494">
    <property type="entry name" value="Trypsin-like serine proteases"/>
    <property type="match status" value="1"/>
</dbReference>
<keyword evidence="4 6" id="KW-1015">Disulfide bond</keyword>
<feature type="disulfide bond" evidence="6">
    <location>
        <begin position="67"/>
        <end position="82"/>
    </location>
</feature>
<dbReference type="PROSITE" id="PS50240">
    <property type="entry name" value="TRYPSIN_DOM"/>
    <property type="match status" value="1"/>
</dbReference>
<dbReference type="Gene3D" id="3.10.250.10">
    <property type="entry name" value="SRCR-like domain"/>
    <property type="match status" value="1"/>
</dbReference>
<dbReference type="PROSITE" id="PS50068">
    <property type="entry name" value="LDLRA_2"/>
    <property type="match status" value="1"/>
</dbReference>
<dbReference type="PANTHER" id="PTHR24252:SF17">
    <property type="entry name" value="SUPPRESSOR OF TUMORIGENICITY 14 PROTEIN HOMOLOG-RELATED"/>
    <property type="match status" value="1"/>
</dbReference>
<protein>
    <submittedName>
        <fullName evidence="8">Transmembrane serine protease 4</fullName>
    </submittedName>
</protein>
<dbReference type="PRINTS" id="PR00722">
    <property type="entry name" value="CHYMOTRYPSIN"/>
</dbReference>
<dbReference type="PROSITE" id="PS00135">
    <property type="entry name" value="TRYPSIN_SER"/>
    <property type="match status" value="1"/>
</dbReference>
<dbReference type="CDD" id="cd00112">
    <property type="entry name" value="LDLa"/>
    <property type="match status" value="1"/>
</dbReference>
<dbReference type="Pfam" id="PF15494">
    <property type="entry name" value="SRCR_2"/>
    <property type="match status" value="1"/>
</dbReference>
<comment type="caution">
    <text evidence="6">Lacks conserved residue(s) required for the propagation of feature annotation.</text>
</comment>
<dbReference type="Ensembl" id="ENSFTIT00000019516.1">
    <property type="protein sequence ID" value="ENSFTIP00000018725.1"/>
    <property type="gene ID" value="ENSFTIG00000012316.1"/>
</dbReference>
<evidence type="ECO:0000256" key="3">
    <source>
        <dbReference type="ARBA" id="ARBA00022825"/>
    </source>
</evidence>
<dbReference type="GO" id="GO:0016020">
    <property type="term" value="C:membrane"/>
    <property type="evidence" value="ECO:0007669"/>
    <property type="project" value="InterPro"/>
</dbReference>
<dbReference type="InterPro" id="IPR001314">
    <property type="entry name" value="Peptidase_S1A"/>
</dbReference>
<dbReference type="InterPro" id="IPR036055">
    <property type="entry name" value="LDL_receptor-like_sf"/>
</dbReference>
<evidence type="ECO:0000259" key="7">
    <source>
        <dbReference type="PROSITE" id="PS50240"/>
    </source>
</evidence>
<dbReference type="AlphaFoldDB" id="A0A8C4V031"/>
<reference evidence="8" key="2">
    <citation type="submission" date="2025-09" db="UniProtKB">
        <authorList>
            <consortium name="Ensembl"/>
        </authorList>
    </citation>
    <scope>IDENTIFICATION</scope>
</reference>
<dbReference type="GO" id="GO:0006508">
    <property type="term" value="P:proteolysis"/>
    <property type="evidence" value="ECO:0007669"/>
    <property type="project" value="UniProtKB-KW"/>
</dbReference>
<dbReference type="SMART" id="SM00020">
    <property type="entry name" value="Tryp_SPc"/>
    <property type="match status" value="1"/>
</dbReference>
<keyword evidence="1" id="KW-0645">Protease</keyword>
<proteinExistence type="predicted"/>
<evidence type="ECO:0000256" key="5">
    <source>
        <dbReference type="ARBA" id="ARBA00023180"/>
    </source>
</evidence>
<keyword evidence="9" id="KW-1185">Reference proteome</keyword>
<dbReference type="FunFam" id="2.40.10.10:FF:000003">
    <property type="entry name" value="Transmembrane serine protease 3"/>
    <property type="match status" value="1"/>
</dbReference>
<dbReference type="CDD" id="cd00190">
    <property type="entry name" value="Tryp_SPc"/>
    <property type="match status" value="1"/>
</dbReference>
<dbReference type="OMA" id="GNWASAC"/>
<keyword evidence="2" id="KW-0378">Hydrolase</keyword>
<dbReference type="InterPro" id="IPR036772">
    <property type="entry name" value="SRCR-like_dom_sf"/>
</dbReference>
<dbReference type="SUPFAM" id="SSF57424">
    <property type="entry name" value="LDL receptor-like module"/>
    <property type="match status" value="1"/>
</dbReference>